<sequence>MKKGTTLLSSSQGFLPSLAGCLLSCVLVCAGINTPVKVAYAAQDRQTTLFSEINNYWTPPAAPYDGTARGGAVKQAGKLLFQANDSTIVEINHQGNEFGQHDVRNSGINAQQARALSDRNADDDVAHEFKDGFGPVLGRYFEEGYNGGSLELTKTVMESTGWSTNPAKNAYQTPRPYVQRDRWLPNKENLVKGTNNLNGLAPTLDIIKVPDAYGSDGKRHSADYPKNSYEGSFPSGHTNKAYSRGLILATMIPELAPEILARTSEAGNNRIVLGVHYPLDVIAGRISGTASTADYFNKNQEQIINAHHELVSYLVRRCKNDNLGNTLQACISNVKADSTRGYKNDFVDVVSRESVKDKKSALAVYTRRMTYNLPKINAQGVKPSSPLSASALLQFAYPSLNEKQRLEVLEKTSIESGYVFDTSAEGWNRINLARALDSEVVLDKTGAIVRITDSDSPKVVIQTSPSQKDDKKGDTSAYPGQPGRNNHGGDNGEKSASSTPAVKPQSQCEGGGIHSHQDAESLPPTLAATGVDTQRFLMFSFLALVASAILMQSRFWMWRNDALRKDSPR</sequence>
<dbReference type="CDD" id="cd03397">
    <property type="entry name" value="PAP2_acid_phosphatase"/>
    <property type="match status" value="1"/>
</dbReference>
<dbReference type="EMBL" id="AEON01000001">
    <property type="protein sequence ID" value="EFT83619.1"/>
    <property type="molecule type" value="Genomic_DNA"/>
</dbReference>
<dbReference type="InterPro" id="IPR036938">
    <property type="entry name" value="PAP2/HPO_sf"/>
</dbReference>
<dbReference type="InterPro" id="IPR000326">
    <property type="entry name" value="PAP2/HPO"/>
</dbReference>
<dbReference type="KEGG" id="pdo:PSDT_0998"/>
<keyword evidence="5" id="KW-1185">Reference proteome</keyword>
<feature type="compositionally biased region" description="Polar residues" evidence="1">
    <location>
        <begin position="494"/>
        <end position="508"/>
    </location>
</feature>
<organism evidence="4 5">
    <name type="scientific">Parascardovia denticolens DSM 10105 = JCM 12538</name>
    <dbReference type="NCBI Taxonomy" id="864564"/>
    <lineage>
        <taxon>Bacteria</taxon>
        <taxon>Bacillati</taxon>
        <taxon>Actinomycetota</taxon>
        <taxon>Actinomycetes</taxon>
        <taxon>Bifidobacteriales</taxon>
        <taxon>Bifidobacteriaceae</taxon>
        <taxon>Parascardovia</taxon>
    </lineage>
</organism>
<keyword evidence="2" id="KW-1133">Transmembrane helix</keyword>
<dbReference type="Gene3D" id="1.20.144.10">
    <property type="entry name" value="Phosphatidic acid phosphatase type 2/haloperoxidase"/>
    <property type="match status" value="1"/>
</dbReference>
<dbReference type="HOGENOM" id="CLU_016419_2_0_11"/>
<dbReference type="AlphaFoldDB" id="E6K1D8"/>
<dbReference type="RefSeq" id="WP_006289015.1">
    <property type="nucleotide sequence ID" value="NZ_AP012333.1"/>
</dbReference>
<accession>E6K1D8</accession>
<dbReference type="Proteomes" id="UP000004946">
    <property type="component" value="Chromosome"/>
</dbReference>
<dbReference type="SMART" id="SM00014">
    <property type="entry name" value="acidPPc"/>
    <property type="match status" value="1"/>
</dbReference>
<keyword evidence="2" id="KW-0472">Membrane</keyword>
<evidence type="ECO:0000256" key="1">
    <source>
        <dbReference type="SAM" id="MobiDB-lite"/>
    </source>
</evidence>
<dbReference type="PROSITE" id="PS51257">
    <property type="entry name" value="PROKAR_LIPOPROTEIN"/>
    <property type="match status" value="1"/>
</dbReference>
<feature type="domain" description="Phosphatidic acid phosphatase type 2/haloperoxidase" evidence="3">
    <location>
        <begin position="146"/>
        <end position="296"/>
    </location>
</feature>
<dbReference type="InterPro" id="IPR001011">
    <property type="entry name" value="Acid_Pase_classA_bac"/>
</dbReference>
<keyword evidence="2" id="KW-0812">Transmembrane</keyword>
<evidence type="ECO:0000256" key="2">
    <source>
        <dbReference type="SAM" id="Phobius"/>
    </source>
</evidence>
<protein>
    <submittedName>
        <fullName evidence="4">PAP2 family protein</fullName>
    </submittedName>
</protein>
<feature type="transmembrane region" description="Helical" evidence="2">
    <location>
        <begin position="536"/>
        <end position="557"/>
    </location>
</feature>
<dbReference type="eggNOG" id="COG0671">
    <property type="taxonomic scope" value="Bacteria"/>
</dbReference>
<name>E6K1D8_PARDN</name>
<proteinExistence type="predicted"/>
<reference evidence="4 5" key="1">
    <citation type="submission" date="2010-12" db="EMBL/GenBank/DDBJ databases">
        <authorList>
            <person name="Muzny D."/>
            <person name="Qin X."/>
            <person name="Buhay C."/>
            <person name="Dugan-Rocha S."/>
            <person name="Ding Y."/>
            <person name="Chen G."/>
            <person name="Hawes A."/>
            <person name="Holder M."/>
            <person name="Jhangiani S."/>
            <person name="Johnson A."/>
            <person name="Khan Z."/>
            <person name="Li Z."/>
            <person name="Liu W."/>
            <person name="Liu X."/>
            <person name="Perez L."/>
            <person name="Shen H."/>
            <person name="Wang Q."/>
            <person name="Watt J."/>
            <person name="Xi L."/>
            <person name="Xin Y."/>
            <person name="Zhou J."/>
            <person name="Deng J."/>
            <person name="Jiang H."/>
            <person name="Liu Y."/>
            <person name="Qu J."/>
            <person name="Song X.-Z."/>
            <person name="Zhang L."/>
            <person name="Villasana D."/>
            <person name="Johnson A."/>
            <person name="Liu J."/>
            <person name="Liyanage D."/>
            <person name="Lorensuhewa L."/>
            <person name="Robinson T."/>
            <person name="Song A."/>
            <person name="Song B.-B."/>
            <person name="Dinh H."/>
            <person name="Thornton R."/>
            <person name="Coyle M."/>
            <person name="Francisco L."/>
            <person name="Jackson L."/>
            <person name="Javaid M."/>
            <person name="Korchina V."/>
            <person name="Kovar C."/>
            <person name="Mata R."/>
            <person name="Mathew T."/>
            <person name="Ngo R."/>
            <person name="Nguyen L."/>
            <person name="Nguyen N."/>
            <person name="Okwuonu G."/>
            <person name="Ongeri F."/>
            <person name="Pham C."/>
            <person name="Simmons D."/>
            <person name="Wilczek-Boney K."/>
            <person name="Hale W."/>
            <person name="Jakkamsetti A."/>
            <person name="Pham P."/>
            <person name="Ruth R."/>
            <person name="San Lucas F."/>
            <person name="Warren J."/>
            <person name="Zhang J."/>
            <person name="Zhao Z."/>
            <person name="Zhou C."/>
            <person name="Zhu D."/>
            <person name="Lee S."/>
            <person name="Bess C."/>
            <person name="Blankenburg K."/>
            <person name="Forbes L."/>
            <person name="Fu Q."/>
            <person name="Gubbala S."/>
            <person name="Hirani K."/>
            <person name="Jayaseelan J.C."/>
            <person name="Lara F."/>
            <person name="Munidasa M."/>
            <person name="Palculict T."/>
            <person name="Patil S."/>
            <person name="Pu L.-L."/>
            <person name="Saada N."/>
            <person name="Tang L."/>
            <person name="Weissenberger G."/>
            <person name="Zhu Y."/>
            <person name="Hemphill L."/>
            <person name="Shang Y."/>
            <person name="Youmans B."/>
            <person name="Ayvaz T."/>
            <person name="Ross M."/>
            <person name="Santibanez J."/>
            <person name="Aqrawi P."/>
            <person name="Gross S."/>
            <person name="Joshi V."/>
            <person name="Fowler G."/>
            <person name="Nazareth L."/>
            <person name="Reid J."/>
            <person name="Worley K."/>
            <person name="Petrosino J."/>
            <person name="Highlander S."/>
            <person name="Gibbs R."/>
        </authorList>
    </citation>
    <scope>NUCLEOTIDE SEQUENCE [LARGE SCALE GENOMIC DNA]</scope>
    <source>
        <strain evidence="4 5">DSM 10105</strain>
    </source>
</reference>
<dbReference type="SUPFAM" id="SSF48317">
    <property type="entry name" value="Acid phosphatase/Vanadium-dependent haloperoxidase"/>
    <property type="match status" value="1"/>
</dbReference>
<dbReference type="Pfam" id="PF01569">
    <property type="entry name" value="PAP2"/>
    <property type="match status" value="1"/>
</dbReference>
<comment type="caution">
    <text evidence="4">The sequence shown here is derived from an EMBL/GenBank/DDBJ whole genome shotgun (WGS) entry which is preliminary data.</text>
</comment>
<gene>
    <name evidence="4" type="ORF">HMPREF0620_0624</name>
</gene>
<evidence type="ECO:0000313" key="5">
    <source>
        <dbReference type="Proteomes" id="UP000004946"/>
    </source>
</evidence>
<feature type="region of interest" description="Disordered" evidence="1">
    <location>
        <begin position="458"/>
        <end position="520"/>
    </location>
</feature>
<evidence type="ECO:0000259" key="3">
    <source>
        <dbReference type="SMART" id="SM00014"/>
    </source>
</evidence>
<dbReference type="PATRIC" id="fig|864564.6.peg.1086"/>
<evidence type="ECO:0000313" key="4">
    <source>
        <dbReference type="EMBL" id="EFT83619.1"/>
    </source>
</evidence>
<dbReference type="GO" id="GO:0003993">
    <property type="term" value="F:acid phosphatase activity"/>
    <property type="evidence" value="ECO:0007669"/>
    <property type="project" value="InterPro"/>
</dbReference>
<dbReference type="GO" id="GO:0030288">
    <property type="term" value="C:outer membrane-bounded periplasmic space"/>
    <property type="evidence" value="ECO:0007669"/>
    <property type="project" value="InterPro"/>
</dbReference>